<dbReference type="PANTHER" id="PTHR11505">
    <property type="entry name" value="L1 TRANSPOSABLE ELEMENT-RELATED"/>
    <property type="match status" value="1"/>
</dbReference>
<gene>
    <name evidence="2" type="ORF">TPSB3V08_LOCUS364</name>
</gene>
<evidence type="ECO:0000256" key="1">
    <source>
        <dbReference type="SAM" id="Coils"/>
    </source>
</evidence>
<proteinExistence type="predicted"/>
<dbReference type="AlphaFoldDB" id="A0A7R9CIV1"/>
<protein>
    <submittedName>
        <fullName evidence="2">Uncharacterized protein</fullName>
    </submittedName>
</protein>
<feature type="coiled-coil region" evidence="1">
    <location>
        <begin position="262"/>
        <end position="296"/>
    </location>
</feature>
<evidence type="ECO:0000313" key="2">
    <source>
        <dbReference type="EMBL" id="CAD7395836.1"/>
    </source>
</evidence>
<dbReference type="InterPro" id="IPR004244">
    <property type="entry name" value="Transposase_22"/>
</dbReference>
<organism evidence="2">
    <name type="scientific">Timema poppense</name>
    <name type="common">Walking stick</name>
    <dbReference type="NCBI Taxonomy" id="170557"/>
    <lineage>
        <taxon>Eukaryota</taxon>
        <taxon>Metazoa</taxon>
        <taxon>Ecdysozoa</taxon>
        <taxon>Arthropoda</taxon>
        <taxon>Hexapoda</taxon>
        <taxon>Insecta</taxon>
        <taxon>Pterygota</taxon>
        <taxon>Neoptera</taxon>
        <taxon>Polyneoptera</taxon>
        <taxon>Phasmatodea</taxon>
        <taxon>Timematodea</taxon>
        <taxon>Timematoidea</taxon>
        <taxon>Timematidae</taxon>
        <taxon>Timema</taxon>
    </lineage>
</organism>
<reference evidence="2" key="1">
    <citation type="submission" date="2020-11" db="EMBL/GenBank/DDBJ databases">
        <authorList>
            <person name="Tran Van P."/>
        </authorList>
    </citation>
    <scope>NUCLEOTIDE SEQUENCE</scope>
</reference>
<accession>A0A7R9CIV1</accession>
<dbReference type="EMBL" id="OD000115">
    <property type="protein sequence ID" value="CAD7395836.1"/>
    <property type="molecule type" value="Genomic_DNA"/>
</dbReference>
<sequence length="416" mass="45484">MCDRLERDQRALVVCPGCAPCSLCLPPCLAGRQRPSRLTGGLEGPREVWGEDGDTSGVVWILFTLEMEDSRPLAVTTPIYTCSAIARDSVLGSRLMSPGVSSAKVWTGESSVRVARAGVVCTAQERTSESSVHVAHVGVVCTAWERTSESSVRLAHVGVVCTAREWTSESARLCIAGHHLVSCVRQSTESMSELVEYVSISLPFGRPITCDVSIANNLINSTTTGKVKHLNTKSAKLQESVNFVSAKNDDVLKQISSCLAEIASLKSEVSNLKTINQSLSEKNVFLENKINSLEKYTRRNNMEIQDMIQTPNENLEENLAMLGQAVEVELEVDDIEIAHRLPTRCANRERGLPPPVIVRFASRRKREEVMAAASSKKANNRLKVKALSACTLLCKLAKFCALPTPANTTRKTCQQE</sequence>
<name>A0A7R9CIV1_TIMPO</name>
<dbReference type="Gene3D" id="3.30.70.1820">
    <property type="entry name" value="L1 transposable element, RRM domain"/>
    <property type="match status" value="1"/>
</dbReference>
<keyword evidence="1" id="KW-0175">Coiled coil</keyword>